<comment type="caution">
    <text evidence="1">The sequence shown here is derived from an EMBL/GenBank/DDBJ whole genome shotgun (WGS) entry which is preliminary data.</text>
</comment>
<name>A0ABR2ZUL8_9AGAR</name>
<gene>
    <name evidence="1" type="ORF">AAF712_008469</name>
</gene>
<protein>
    <submittedName>
        <fullName evidence="1">Uncharacterized protein</fullName>
    </submittedName>
</protein>
<sequence length="442" mass="51026">MSMQFADGSKKEDVAKQLPFCLHNILTKEEDPAGYKLVQCMHAFRRLKMYASLTLHTSETIERGHAAALSLSKLIQAKQEYKVLASEDPGYSKSWNFPKAHSYFHLFDDIQSKGVTRNYNTKINENMHHPLKKAYQLRTNFKDIAPQVLCIDHQFYVAGIIQQRIDEQTEAIRVKKQQEAIGEGNDGDNIPIEGRLSTPLIGKQPEQEPNEGIRLKVPVKWWTFEGLGEAHATNPAFTNFRVRLQNYLVRFFRMYRLLQPKSSSLCFKPTDEARIDSSFNFRLFLTFLGPQIIHEFGIVKAYFKSKVDWTITCDYIRASSMFYGNPCYDVVMIDSHPNFYFARLILLFTCQVESKGYLLALVQPLNAPRGHTTELDRDMGLYRVRACPRGEAQFVPARTIICGAVAIQNYAADPSVREEYFIMDDLDEDLFVRMQSFQYRDQ</sequence>
<evidence type="ECO:0000313" key="2">
    <source>
        <dbReference type="Proteomes" id="UP001437256"/>
    </source>
</evidence>
<evidence type="ECO:0000313" key="1">
    <source>
        <dbReference type="EMBL" id="KAL0064524.1"/>
    </source>
</evidence>
<organism evidence="1 2">
    <name type="scientific">Marasmius tenuissimus</name>
    <dbReference type="NCBI Taxonomy" id="585030"/>
    <lineage>
        <taxon>Eukaryota</taxon>
        <taxon>Fungi</taxon>
        <taxon>Dikarya</taxon>
        <taxon>Basidiomycota</taxon>
        <taxon>Agaricomycotina</taxon>
        <taxon>Agaricomycetes</taxon>
        <taxon>Agaricomycetidae</taxon>
        <taxon>Agaricales</taxon>
        <taxon>Marasmiineae</taxon>
        <taxon>Marasmiaceae</taxon>
        <taxon>Marasmius</taxon>
    </lineage>
</organism>
<keyword evidence="2" id="KW-1185">Reference proteome</keyword>
<proteinExistence type="predicted"/>
<dbReference type="EMBL" id="JBBXMP010000060">
    <property type="protein sequence ID" value="KAL0064524.1"/>
    <property type="molecule type" value="Genomic_DNA"/>
</dbReference>
<dbReference type="Proteomes" id="UP001437256">
    <property type="component" value="Unassembled WGS sequence"/>
</dbReference>
<accession>A0ABR2ZUL8</accession>
<reference evidence="1 2" key="1">
    <citation type="submission" date="2024-05" db="EMBL/GenBank/DDBJ databases">
        <title>A draft genome resource for the thread blight pathogen Marasmius tenuissimus strain MS-2.</title>
        <authorList>
            <person name="Yulfo-Soto G.E."/>
            <person name="Baruah I.K."/>
            <person name="Amoako-Attah I."/>
            <person name="Bukari Y."/>
            <person name="Meinhardt L.W."/>
            <person name="Bailey B.A."/>
            <person name="Cohen S.P."/>
        </authorList>
    </citation>
    <scope>NUCLEOTIDE SEQUENCE [LARGE SCALE GENOMIC DNA]</scope>
    <source>
        <strain evidence="1 2">MS-2</strain>
    </source>
</reference>